<dbReference type="AlphaFoldDB" id="A0AA51UL13"/>
<proteinExistence type="predicted"/>
<keyword evidence="1" id="KW-0812">Transmembrane</keyword>
<dbReference type="GeneID" id="84232876"/>
<dbReference type="EMBL" id="CP133592">
    <property type="protein sequence ID" value="WMW24256.1"/>
    <property type="molecule type" value="Genomic_DNA"/>
</dbReference>
<evidence type="ECO:0000313" key="2">
    <source>
        <dbReference type="EMBL" id="WMW24256.1"/>
    </source>
</evidence>
<reference evidence="2 3" key="1">
    <citation type="submission" date="2023-08" db="EMBL/GenBank/DDBJ databases">
        <title>Methanolobus mangrovi sp. nov. and Methanolobus sediminis sp. nov, two novel methylotrophic methanogens isolated from mangrove sediments in China.</title>
        <authorList>
            <person name="Zhou J."/>
        </authorList>
    </citation>
    <scope>NUCLEOTIDE SEQUENCE [LARGE SCALE GENOMIC DNA]</scope>
    <source>
        <strain evidence="2 3">FTZ6</strain>
    </source>
</reference>
<evidence type="ECO:0000256" key="1">
    <source>
        <dbReference type="SAM" id="Phobius"/>
    </source>
</evidence>
<protein>
    <submittedName>
        <fullName evidence="2">Uncharacterized protein</fullName>
    </submittedName>
</protein>
<accession>A0AA51UL13</accession>
<organism evidence="2 3">
    <name type="scientific">Methanolobus sediminis</name>
    <dbReference type="NCBI Taxonomy" id="3072978"/>
    <lineage>
        <taxon>Archaea</taxon>
        <taxon>Methanobacteriati</taxon>
        <taxon>Methanobacteriota</taxon>
        <taxon>Stenosarchaea group</taxon>
        <taxon>Methanomicrobia</taxon>
        <taxon>Methanosarcinales</taxon>
        <taxon>Methanosarcinaceae</taxon>
        <taxon>Methanolobus</taxon>
    </lineage>
</organism>
<sequence>MSLEFTNLDFSITGIFLVLALIGYLCKSSFDFTYHLKAYSPSENKTSLIRSLNHMAWGIIFASIIAYFLIIMFLVLGLTLKIAIPNYISLITVVMTFMWAAVAISMIAGYFMNEKQSAWTNHIKITTKNDRMIQAREIYDDDKDFFYYINTEGEWCLIRKEIVESIKWVKTKKNNSHEVTK</sequence>
<gene>
    <name evidence="2" type="ORF">RE474_09125</name>
</gene>
<feature type="transmembrane region" description="Helical" evidence="1">
    <location>
        <begin position="55"/>
        <end position="75"/>
    </location>
</feature>
<evidence type="ECO:0000313" key="3">
    <source>
        <dbReference type="Proteomes" id="UP001182908"/>
    </source>
</evidence>
<feature type="transmembrane region" description="Helical" evidence="1">
    <location>
        <begin position="87"/>
        <end position="111"/>
    </location>
</feature>
<keyword evidence="1" id="KW-0472">Membrane</keyword>
<dbReference type="KEGG" id="mseb:RE474_09125"/>
<keyword evidence="1" id="KW-1133">Transmembrane helix</keyword>
<name>A0AA51UL13_9EURY</name>
<dbReference type="RefSeq" id="WP_309310069.1">
    <property type="nucleotide sequence ID" value="NZ_CP133592.1"/>
</dbReference>
<keyword evidence="3" id="KW-1185">Reference proteome</keyword>
<dbReference type="Proteomes" id="UP001182908">
    <property type="component" value="Chromosome"/>
</dbReference>
<feature type="transmembrane region" description="Helical" evidence="1">
    <location>
        <begin position="12"/>
        <end position="34"/>
    </location>
</feature>